<comment type="caution">
    <text evidence="1">The sequence shown here is derived from an EMBL/GenBank/DDBJ whole genome shotgun (WGS) entry which is preliminary data.</text>
</comment>
<dbReference type="EMBL" id="JANAVB010006993">
    <property type="protein sequence ID" value="KAJ6843840.1"/>
    <property type="molecule type" value="Genomic_DNA"/>
</dbReference>
<reference evidence="1" key="2">
    <citation type="submission" date="2023-04" db="EMBL/GenBank/DDBJ databases">
        <authorList>
            <person name="Bruccoleri R.E."/>
            <person name="Oakeley E.J."/>
            <person name="Faust A.-M."/>
            <person name="Dessus-Babus S."/>
            <person name="Altorfer M."/>
            <person name="Burckhardt D."/>
            <person name="Oertli M."/>
            <person name="Naumann U."/>
            <person name="Petersen F."/>
            <person name="Wong J."/>
        </authorList>
    </citation>
    <scope>NUCLEOTIDE SEQUENCE</scope>
    <source>
        <strain evidence="1">GSM-AAB239-AS_SAM_17_03QT</strain>
        <tissue evidence="1">Leaf</tissue>
    </source>
</reference>
<evidence type="ECO:0000313" key="1">
    <source>
        <dbReference type="EMBL" id="KAJ6843840.1"/>
    </source>
</evidence>
<reference evidence="1" key="1">
    <citation type="journal article" date="2023" name="GigaByte">
        <title>Genome assembly of the bearded iris, Iris pallida Lam.</title>
        <authorList>
            <person name="Bruccoleri R.E."/>
            <person name="Oakeley E.J."/>
            <person name="Faust A.M.E."/>
            <person name="Altorfer M."/>
            <person name="Dessus-Babus S."/>
            <person name="Burckhardt D."/>
            <person name="Oertli M."/>
            <person name="Naumann U."/>
            <person name="Petersen F."/>
            <person name="Wong J."/>
        </authorList>
    </citation>
    <scope>NUCLEOTIDE SEQUENCE</scope>
    <source>
        <strain evidence="1">GSM-AAB239-AS_SAM_17_03QT</strain>
    </source>
</reference>
<protein>
    <submittedName>
        <fullName evidence="1">Uncharacterized protein</fullName>
    </submittedName>
</protein>
<gene>
    <name evidence="1" type="ORF">M6B38_117210</name>
</gene>
<accession>A0AAX6HS36</accession>
<dbReference type="AlphaFoldDB" id="A0AAX6HS36"/>
<name>A0AAX6HS36_IRIPA</name>
<dbReference type="Proteomes" id="UP001140949">
    <property type="component" value="Unassembled WGS sequence"/>
</dbReference>
<organism evidence="1 2">
    <name type="scientific">Iris pallida</name>
    <name type="common">Sweet iris</name>
    <dbReference type="NCBI Taxonomy" id="29817"/>
    <lineage>
        <taxon>Eukaryota</taxon>
        <taxon>Viridiplantae</taxon>
        <taxon>Streptophyta</taxon>
        <taxon>Embryophyta</taxon>
        <taxon>Tracheophyta</taxon>
        <taxon>Spermatophyta</taxon>
        <taxon>Magnoliopsida</taxon>
        <taxon>Liliopsida</taxon>
        <taxon>Asparagales</taxon>
        <taxon>Iridaceae</taxon>
        <taxon>Iridoideae</taxon>
        <taxon>Irideae</taxon>
        <taxon>Iris</taxon>
    </lineage>
</organism>
<proteinExistence type="predicted"/>
<evidence type="ECO:0000313" key="2">
    <source>
        <dbReference type="Proteomes" id="UP001140949"/>
    </source>
</evidence>
<keyword evidence="2" id="KW-1185">Reference proteome</keyword>
<sequence length="50" mass="5258">MASTSASPTTSRFDAVSVSRVPCFVEINVFSQQLIGTFGSSEASSDRSVL</sequence>